<dbReference type="Pfam" id="PF13614">
    <property type="entry name" value="AAA_31"/>
    <property type="match status" value="1"/>
</dbReference>
<proteinExistence type="inferred from homology"/>
<dbReference type="SUPFAM" id="SSF52540">
    <property type="entry name" value="P-loop containing nucleoside triphosphate hydrolases"/>
    <property type="match status" value="1"/>
</dbReference>
<protein>
    <recommendedName>
        <fullName evidence="4">Sporulation initiation inhibitor protein Soj</fullName>
    </recommendedName>
</protein>
<reference evidence="6 7" key="1">
    <citation type="submission" date="2017-11" db="EMBL/GenBank/DDBJ databases">
        <title>Draft genome sequence of Enterococcus plantarum TRW2 strain isolated from lettuce.</title>
        <authorList>
            <person name="Kim E.B."/>
            <person name="Marco M.L."/>
            <person name="Williams T.R."/>
            <person name="You I.H."/>
        </authorList>
    </citation>
    <scope>NUCLEOTIDE SEQUENCE [LARGE SCALE GENOMIC DNA]</scope>
    <source>
        <strain evidence="6 7">TRW2</strain>
    </source>
</reference>
<dbReference type="RefSeq" id="WP_111246942.1">
    <property type="nucleotide sequence ID" value="NZ_PIEU01000003.1"/>
</dbReference>
<dbReference type="Gene3D" id="3.40.50.300">
    <property type="entry name" value="P-loop containing nucleotide triphosphate hydrolases"/>
    <property type="match status" value="1"/>
</dbReference>
<dbReference type="AlphaFoldDB" id="A0A2W4A951"/>
<comment type="caution">
    <text evidence="6">The sequence shown here is derived from an EMBL/GenBank/DDBJ whole genome shotgun (WGS) entry which is preliminary data.</text>
</comment>
<evidence type="ECO:0000256" key="1">
    <source>
        <dbReference type="ARBA" id="ARBA00006976"/>
    </source>
</evidence>
<evidence type="ECO:0000259" key="5">
    <source>
        <dbReference type="Pfam" id="PF13614"/>
    </source>
</evidence>
<dbReference type="PANTHER" id="PTHR13696">
    <property type="entry name" value="P-LOOP CONTAINING NUCLEOSIDE TRIPHOSPHATE HYDROLASE"/>
    <property type="match status" value="1"/>
</dbReference>
<gene>
    <name evidence="6" type="ORF">CI088_01450</name>
</gene>
<dbReference type="InterPro" id="IPR025669">
    <property type="entry name" value="AAA_dom"/>
</dbReference>
<dbReference type="EMBL" id="PIEU01000003">
    <property type="protein sequence ID" value="PZL77493.1"/>
    <property type="molecule type" value="Genomic_DNA"/>
</dbReference>
<comment type="subunit">
    <text evidence="3">Dimerizes in the presence of ATP but not ADP; ATP-binding is required for double-stranded (ds)DNA-binding. Interacts with DnaA.</text>
</comment>
<evidence type="ECO:0000256" key="2">
    <source>
        <dbReference type="ARBA" id="ARBA00049360"/>
    </source>
</evidence>
<sequence>MATVISFAMQKGGAGKTTTVKNTMVELAKLNKKVLGIDIDAQGSLTIGCTNAIALSKAKSATMSDIFLNGAKLSDIIIPIEENIDIAPALISLANVDLSLASQIAREHFLRRALTEVKDDYDFILIDCPPSLSLLTVNALTASDFVVYVVQLEYFAFEGLIQLEKTVAQVQGINENLKVLGIIETMSDRTNHTSDISDSLTNYNSLGKIDRATDVRDAIMNKQAISQYIPGHKVANQYEQFAKNMIAAVELAKEVNI</sequence>
<comment type="catalytic activity">
    <reaction evidence="2">
        <text>ATP + H2O = ADP + phosphate + H(+)</text>
        <dbReference type="Rhea" id="RHEA:13065"/>
        <dbReference type="ChEBI" id="CHEBI:15377"/>
        <dbReference type="ChEBI" id="CHEBI:15378"/>
        <dbReference type="ChEBI" id="CHEBI:30616"/>
        <dbReference type="ChEBI" id="CHEBI:43474"/>
        <dbReference type="ChEBI" id="CHEBI:456216"/>
    </reaction>
</comment>
<accession>A0A2W4A951</accession>
<feature type="domain" description="AAA" evidence="5">
    <location>
        <begin position="3"/>
        <end position="178"/>
    </location>
</feature>
<evidence type="ECO:0000313" key="6">
    <source>
        <dbReference type="EMBL" id="PZL77493.1"/>
    </source>
</evidence>
<dbReference type="PANTHER" id="PTHR13696:SF52">
    <property type="entry name" value="PARA FAMILY PROTEIN CT_582"/>
    <property type="match status" value="1"/>
</dbReference>
<dbReference type="FunFam" id="3.40.50.300:FF:000285">
    <property type="entry name" value="Sporulation initiation inhibitor Soj"/>
    <property type="match status" value="1"/>
</dbReference>
<comment type="similarity">
    <text evidence="1">Belongs to the ParA family.</text>
</comment>
<evidence type="ECO:0000256" key="3">
    <source>
        <dbReference type="ARBA" id="ARBA00062323"/>
    </source>
</evidence>
<keyword evidence="7" id="KW-1185">Reference proteome</keyword>
<evidence type="ECO:0000313" key="7">
    <source>
        <dbReference type="Proteomes" id="UP000249828"/>
    </source>
</evidence>
<dbReference type="CDD" id="cd02042">
    <property type="entry name" value="ParAB_family"/>
    <property type="match status" value="1"/>
</dbReference>
<dbReference type="InterPro" id="IPR050678">
    <property type="entry name" value="DNA_Partitioning_ATPase"/>
</dbReference>
<organism evidence="6 7">
    <name type="scientific">Enterococcus plantarum</name>
    <dbReference type="NCBI Taxonomy" id="1077675"/>
    <lineage>
        <taxon>Bacteria</taxon>
        <taxon>Bacillati</taxon>
        <taxon>Bacillota</taxon>
        <taxon>Bacilli</taxon>
        <taxon>Lactobacillales</taxon>
        <taxon>Enterococcaceae</taxon>
        <taxon>Enterococcus</taxon>
    </lineage>
</organism>
<dbReference type="InterPro" id="IPR027417">
    <property type="entry name" value="P-loop_NTPase"/>
</dbReference>
<name>A0A2W4A951_9ENTE</name>
<dbReference type="Proteomes" id="UP000249828">
    <property type="component" value="Unassembled WGS sequence"/>
</dbReference>
<evidence type="ECO:0000256" key="4">
    <source>
        <dbReference type="ARBA" id="ARBA00071824"/>
    </source>
</evidence>